<keyword evidence="2 4" id="KW-0449">Lipoprotein</keyword>
<dbReference type="InParanoid" id="Q01UC9"/>
<reference evidence="4" key="1">
    <citation type="submission" date="2006-10" db="EMBL/GenBank/DDBJ databases">
        <title>Complete sequence of Solibacter usitatus Ellin6076.</title>
        <authorList>
            <consortium name="US DOE Joint Genome Institute"/>
            <person name="Copeland A."/>
            <person name="Lucas S."/>
            <person name="Lapidus A."/>
            <person name="Barry K."/>
            <person name="Detter J.C."/>
            <person name="Glavina del Rio T."/>
            <person name="Hammon N."/>
            <person name="Israni S."/>
            <person name="Dalin E."/>
            <person name="Tice H."/>
            <person name="Pitluck S."/>
            <person name="Thompson L.S."/>
            <person name="Brettin T."/>
            <person name="Bruce D."/>
            <person name="Han C."/>
            <person name="Tapia R."/>
            <person name="Gilna P."/>
            <person name="Schmutz J."/>
            <person name="Larimer F."/>
            <person name="Land M."/>
            <person name="Hauser L."/>
            <person name="Kyrpides N."/>
            <person name="Mikhailova N."/>
            <person name="Janssen P.H."/>
            <person name="Kuske C.R."/>
            <person name="Richardson P."/>
        </authorList>
    </citation>
    <scope>NUCLEOTIDE SEQUENCE</scope>
    <source>
        <strain evidence="4">Ellin6076</strain>
    </source>
</reference>
<dbReference type="Gene3D" id="1.20.1600.10">
    <property type="entry name" value="Outer membrane efflux proteins (OEP)"/>
    <property type="match status" value="1"/>
</dbReference>
<dbReference type="PANTHER" id="PTHR30203">
    <property type="entry name" value="OUTER MEMBRANE CATION EFFLUX PROTEIN"/>
    <property type="match status" value="1"/>
</dbReference>
<keyword evidence="2" id="KW-0472">Membrane</keyword>
<name>Q01UC9_SOLUE</name>
<keyword evidence="2" id="KW-0812">Transmembrane</keyword>
<accession>Q01UC9</accession>
<dbReference type="Gene3D" id="2.20.200.10">
    <property type="entry name" value="Outer membrane efflux proteins (OEP)"/>
    <property type="match status" value="1"/>
</dbReference>
<keyword evidence="3" id="KW-0175">Coiled coil</keyword>
<proteinExistence type="inferred from homology"/>
<dbReference type="EMBL" id="CP000473">
    <property type="protein sequence ID" value="ABJ86741.1"/>
    <property type="molecule type" value="Genomic_DNA"/>
</dbReference>
<dbReference type="NCBIfam" id="TIGR01845">
    <property type="entry name" value="outer_NodT"/>
    <property type="match status" value="1"/>
</dbReference>
<comment type="subcellular location">
    <subcellularLocation>
        <location evidence="2">Cell membrane</location>
        <topology evidence="2">Lipid-anchor</topology>
    </subcellularLocation>
</comment>
<feature type="coiled-coil region" evidence="3">
    <location>
        <begin position="220"/>
        <end position="247"/>
    </location>
</feature>
<dbReference type="GO" id="GO:0015562">
    <property type="term" value="F:efflux transmembrane transporter activity"/>
    <property type="evidence" value="ECO:0007669"/>
    <property type="project" value="InterPro"/>
</dbReference>
<evidence type="ECO:0000256" key="1">
    <source>
        <dbReference type="ARBA" id="ARBA00007613"/>
    </source>
</evidence>
<protein>
    <submittedName>
        <fullName evidence="4">RND efflux system, outer membrane lipoprotein, NodT family</fullName>
    </submittedName>
</protein>
<dbReference type="eggNOG" id="COG1538">
    <property type="taxonomic scope" value="Bacteria"/>
</dbReference>
<dbReference type="GO" id="GO:0005886">
    <property type="term" value="C:plasma membrane"/>
    <property type="evidence" value="ECO:0007669"/>
    <property type="project" value="UniProtKB-SubCell"/>
</dbReference>
<dbReference type="InterPro" id="IPR003423">
    <property type="entry name" value="OMP_efflux"/>
</dbReference>
<keyword evidence="2" id="KW-0564">Palmitate</keyword>
<dbReference type="STRING" id="234267.Acid_5794"/>
<comment type="similarity">
    <text evidence="1 2">Belongs to the outer membrane factor (OMF) (TC 1.B.17) family.</text>
</comment>
<dbReference type="Pfam" id="PF02321">
    <property type="entry name" value="OEP"/>
    <property type="match status" value="2"/>
</dbReference>
<gene>
    <name evidence="4" type="ordered locus">Acid_5794</name>
</gene>
<organism evidence="4">
    <name type="scientific">Solibacter usitatus (strain Ellin6076)</name>
    <dbReference type="NCBI Taxonomy" id="234267"/>
    <lineage>
        <taxon>Bacteria</taxon>
        <taxon>Pseudomonadati</taxon>
        <taxon>Acidobacteriota</taxon>
        <taxon>Terriglobia</taxon>
        <taxon>Bryobacterales</taxon>
        <taxon>Solibacteraceae</taxon>
        <taxon>Candidatus Solibacter</taxon>
    </lineage>
</organism>
<dbReference type="SUPFAM" id="SSF56954">
    <property type="entry name" value="Outer membrane efflux proteins (OEP)"/>
    <property type="match status" value="1"/>
</dbReference>
<sequence>MVVLPFSLLLPACAVGPNYRRPSVSAPPAFRSAAGAAQQASFADLPWWDVFRDDTLKQLIKTSLANNYDLQAAIARVEQARQVAALARSEYFPAINYSTVTTYGHNQFINSPVSISPGAQGFLLGIASAAWEADVWGRIRRTNEGARAQYLATEEARRGVMLTLTSDLSQAYFELLGLRLQLDIARETTQSYTATLNLFSDRLREGLGNALQTSRAAADLASAAASVREIERQIAIKENQISVLLGKNPGAIETKAKLLEETVPPSIPVGLPSALLERRPDVLSAEQRVRYANAQIGVAKSAYFPRIGLTTFFGKLSTPLADLSSGNTNAWSVGANAAGPIFRGGAVRAQHRQAIAFRDEAEAEYRQTAVRAFRDVADALVSREKYDAIREDLIRGVRSSEEAVRLARMRYLEGLSNYNEVLEAQQRLYPSQLALAQTEINRRLVVVQLYKALGGGWNLTDAEWVTPNVPPANHPPAKRP</sequence>
<dbReference type="InterPro" id="IPR010131">
    <property type="entry name" value="MdtP/NodT-like"/>
</dbReference>
<dbReference type="KEGG" id="sus:Acid_5794"/>
<dbReference type="AlphaFoldDB" id="Q01UC9"/>
<keyword evidence="2" id="KW-1134">Transmembrane beta strand</keyword>
<dbReference type="HOGENOM" id="CLU_012817_13_3_0"/>
<evidence type="ECO:0000313" key="4">
    <source>
        <dbReference type="EMBL" id="ABJ86741.1"/>
    </source>
</evidence>
<evidence type="ECO:0000256" key="3">
    <source>
        <dbReference type="SAM" id="Coils"/>
    </source>
</evidence>
<dbReference type="FunCoup" id="Q01UC9">
    <property type="interactions" value="262"/>
</dbReference>
<evidence type="ECO:0000256" key="2">
    <source>
        <dbReference type="RuleBase" id="RU362097"/>
    </source>
</evidence>